<name>A0A6C0I7B2_9ZZZZ</name>
<feature type="compositionally biased region" description="Basic residues" evidence="1">
    <location>
        <begin position="81"/>
        <end position="115"/>
    </location>
</feature>
<proteinExistence type="predicted"/>
<protein>
    <submittedName>
        <fullName evidence="2">Uncharacterized protein</fullName>
    </submittedName>
</protein>
<sequence length="115" mass="13590">MLISDLSVDEILDKYFLDTDKVHMWWQANIDPSKDEVRIIIFKNYVINLDANPKEKSAFLAEFILRDNNGQPVLHSSFARGLKHGNKRSNKRSNKSRRNKSRRNKSRKNYKKKVN</sequence>
<organism evidence="2">
    <name type="scientific">viral metagenome</name>
    <dbReference type="NCBI Taxonomy" id="1070528"/>
    <lineage>
        <taxon>unclassified sequences</taxon>
        <taxon>metagenomes</taxon>
        <taxon>organismal metagenomes</taxon>
    </lineage>
</organism>
<evidence type="ECO:0000313" key="2">
    <source>
        <dbReference type="EMBL" id="QHT88814.1"/>
    </source>
</evidence>
<dbReference type="AlphaFoldDB" id="A0A6C0I7B2"/>
<dbReference type="EMBL" id="MN740123">
    <property type="protein sequence ID" value="QHT88814.1"/>
    <property type="molecule type" value="Genomic_DNA"/>
</dbReference>
<feature type="region of interest" description="Disordered" evidence="1">
    <location>
        <begin position="75"/>
        <end position="115"/>
    </location>
</feature>
<accession>A0A6C0I7B2</accession>
<reference evidence="2" key="1">
    <citation type="journal article" date="2020" name="Nature">
        <title>Giant virus diversity and host interactions through global metagenomics.</title>
        <authorList>
            <person name="Schulz F."/>
            <person name="Roux S."/>
            <person name="Paez-Espino D."/>
            <person name="Jungbluth S."/>
            <person name="Walsh D.A."/>
            <person name="Denef V.J."/>
            <person name="McMahon K.D."/>
            <person name="Konstantinidis K.T."/>
            <person name="Eloe-Fadrosh E.A."/>
            <person name="Kyrpides N.C."/>
            <person name="Woyke T."/>
        </authorList>
    </citation>
    <scope>NUCLEOTIDE SEQUENCE</scope>
    <source>
        <strain evidence="2">GVMAG-M-3300023184-51</strain>
    </source>
</reference>
<evidence type="ECO:0000256" key="1">
    <source>
        <dbReference type="SAM" id="MobiDB-lite"/>
    </source>
</evidence>